<dbReference type="EMBL" id="CP045652">
    <property type="protein sequence ID" value="QGA25559.1"/>
    <property type="molecule type" value="Genomic_DNA"/>
</dbReference>
<feature type="domain" description="Peptidase M56" evidence="2">
    <location>
        <begin position="141"/>
        <end position="250"/>
    </location>
</feature>
<sequence>MSVCNYFETKVKRELTGILPYSEVSVTKFIPFIFLKKWEIMPNKAVLMLAERIQEVYPINQSARAIEVPVNPPEVQTQEPNINWTSLPKYLYFLGVLIFLIRFNRNLFVFFKLTRKYRIVSDDGCKIVLLPYTTGPFSFLNYVFIADKDYNKGLSPLVWKHELAHVKQKHSIDVLFSELMLCFSFFNPINYFIIRAIKLNHEYLADEYVVKNKEDISVYQYLLTGLKPLSSGPSISSQLNYKQIKNRLIMMKKTEKKRNKVYMLSLTCVLLAGSLLLFSNKSPEITSEVRVTKLVDEDLPINVEQQQDTSRKREASKELLDEYDRAFKKLTIDPKTGKTKRWVNMADVDSRRMAYIASLMSAEQVKQRTHYGANNHLVSPEPKTFILMETKPVKRSPSTEQWKKWKNASVYGVWIDGKKVPNTALDKYKASDVVHYNVSKLYANAKKGKSYTHQLIINTEPYYNKIYGNRLF</sequence>
<keyword evidence="4" id="KW-1185">Reference proteome</keyword>
<evidence type="ECO:0000313" key="3">
    <source>
        <dbReference type="EMBL" id="QGA25559.1"/>
    </source>
</evidence>
<feature type="transmembrane region" description="Helical" evidence="1">
    <location>
        <begin position="90"/>
        <end position="111"/>
    </location>
</feature>
<dbReference type="KEGG" id="sphe:GFH32_04160"/>
<evidence type="ECO:0000313" key="4">
    <source>
        <dbReference type="Proteomes" id="UP000326921"/>
    </source>
</evidence>
<feature type="transmembrane region" description="Helical" evidence="1">
    <location>
        <begin position="261"/>
        <end position="278"/>
    </location>
</feature>
<gene>
    <name evidence="3" type="ORF">GFH32_04160</name>
</gene>
<dbReference type="AlphaFoldDB" id="A0A5Q0Q8W4"/>
<proteinExistence type="predicted"/>
<dbReference type="PANTHER" id="PTHR34978">
    <property type="entry name" value="POSSIBLE SENSOR-TRANSDUCER PROTEIN BLAR"/>
    <property type="match status" value="1"/>
</dbReference>
<dbReference type="InterPro" id="IPR008756">
    <property type="entry name" value="Peptidase_M56"/>
</dbReference>
<dbReference type="Proteomes" id="UP000326921">
    <property type="component" value="Chromosome"/>
</dbReference>
<reference evidence="3 4" key="1">
    <citation type="submission" date="2019-10" db="EMBL/GenBank/DDBJ databases">
        <authorList>
            <person name="Dong K."/>
        </authorList>
    </citation>
    <scope>NUCLEOTIDE SEQUENCE [LARGE SCALE GENOMIC DNA]</scope>
    <source>
        <strain evidence="4">dk4302</strain>
    </source>
</reference>
<dbReference type="PANTHER" id="PTHR34978:SF3">
    <property type="entry name" value="SLR0241 PROTEIN"/>
    <property type="match status" value="1"/>
</dbReference>
<evidence type="ECO:0000256" key="1">
    <source>
        <dbReference type="SAM" id="Phobius"/>
    </source>
</evidence>
<evidence type="ECO:0000259" key="2">
    <source>
        <dbReference type="Pfam" id="PF05569"/>
    </source>
</evidence>
<organism evidence="3 4">
    <name type="scientific">Sphingobacterium zhuxiongii</name>
    <dbReference type="NCBI Taxonomy" id="2662364"/>
    <lineage>
        <taxon>Bacteria</taxon>
        <taxon>Pseudomonadati</taxon>
        <taxon>Bacteroidota</taxon>
        <taxon>Sphingobacteriia</taxon>
        <taxon>Sphingobacteriales</taxon>
        <taxon>Sphingobacteriaceae</taxon>
        <taxon>Sphingobacterium</taxon>
    </lineage>
</organism>
<dbReference type="Pfam" id="PF05569">
    <property type="entry name" value="Peptidase_M56"/>
    <property type="match status" value="1"/>
</dbReference>
<keyword evidence="1" id="KW-0472">Membrane</keyword>
<keyword evidence="1" id="KW-1133">Transmembrane helix</keyword>
<protein>
    <recommendedName>
        <fullName evidence="2">Peptidase M56 domain-containing protein</fullName>
    </recommendedName>
</protein>
<accession>A0A5Q0Q8W4</accession>
<keyword evidence="1" id="KW-0812">Transmembrane</keyword>
<name>A0A5Q0Q8W4_9SPHI</name>
<dbReference type="CDD" id="cd07341">
    <property type="entry name" value="M56_BlaR1_MecR1_like"/>
    <property type="match status" value="1"/>
</dbReference>
<dbReference type="InterPro" id="IPR052173">
    <property type="entry name" value="Beta-lactam_resp_regulator"/>
</dbReference>